<evidence type="ECO:0000256" key="1">
    <source>
        <dbReference type="HAMAP-Rule" id="MF_00697"/>
    </source>
</evidence>
<protein>
    <recommendedName>
        <fullName evidence="1">UPF0276 protein M8A51_05285</fullName>
    </recommendedName>
</protein>
<dbReference type="Gene3D" id="3.20.20.150">
    <property type="entry name" value="Divalent-metal-dependent TIM barrel enzymes"/>
    <property type="match status" value="1"/>
</dbReference>
<keyword evidence="3" id="KW-1185">Reference proteome</keyword>
<dbReference type="RefSeq" id="WP_251777133.1">
    <property type="nucleotide sequence ID" value="NZ_JAMKFE010000003.1"/>
</dbReference>
<name>A0ABT0YJN3_9BURK</name>
<accession>A0ABT0YJN3</accession>
<dbReference type="PANTHER" id="PTHR42194:SF1">
    <property type="entry name" value="UPF0276 PROTEIN HI_1600"/>
    <property type="match status" value="1"/>
</dbReference>
<dbReference type="NCBIfam" id="NF003818">
    <property type="entry name" value="PRK05409.1"/>
    <property type="match status" value="1"/>
</dbReference>
<dbReference type="Proteomes" id="UP001165541">
    <property type="component" value="Unassembled WGS sequence"/>
</dbReference>
<dbReference type="InterPro" id="IPR036237">
    <property type="entry name" value="Xyl_isomerase-like_sf"/>
</dbReference>
<comment type="similarity">
    <text evidence="1">Belongs to the UPF0276 family.</text>
</comment>
<dbReference type="PANTHER" id="PTHR42194">
    <property type="entry name" value="UPF0276 PROTEIN HI_1600"/>
    <property type="match status" value="1"/>
</dbReference>
<proteinExistence type="inferred from homology"/>
<dbReference type="HAMAP" id="MF_00697">
    <property type="entry name" value="UPF0276"/>
    <property type="match status" value="1"/>
</dbReference>
<gene>
    <name evidence="2" type="ORF">M8A51_05285</name>
</gene>
<dbReference type="EMBL" id="JAMKFE010000003">
    <property type="protein sequence ID" value="MCM5678941.1"/>
    <property type="molecule type" value="Genomic_DNA"/>
</dbReference>
<evidence type="ECO:0000313" key="2">
    <source>
        <dbReference type="EMBL" id="MCM5678941.1"/>
    </source>
</evidence>
<evidence type="ECO:0000313" key="3">
    <source>
        <dbReference type="Proteomes" id="UP001165541"/>
    </source>
</evidence>
<dbReference type="Pfam" id="PF05114">
    <property type="entry name" value="MbnB_TglH_ChrH"/>
    <property type="match status" value="1"/>
</dbReference>
<organism evidence="2 3">
    <name type="scientific">Caldimonas mangrovi</name>
    <dbReference type="NCBI Taxonomy" id="2944811"/>
    <lineage>
        <taxon>Bacteria</taxon>
        <taxon>Pseudomonadati</taxon>
        <taxon>Pseudomonadota</taxon>
        <taxon>Betaproteobacteria</taxon>
        <taxon>Burkholderiales</taxon>
        <taxon>Sphaerotilaceae</taxon>
        <taxon>Caldimonas</taxon>
    </lineage>
</organism>
<sequence length="281" mass="32124">MTQDLCGFGLGLRTEHYRDFTERRPAVDWLEVISENYMVPGGKPLHYLDTIRRDYPMVMHGVSLSIGSADPLNRDYLRELARLARRLQPAWVSDHLCWTGVDRTQLHDLLPLPYTEAALRHLVPRIHQVQDALGRRLVLENVSSYVAYAADEMSEWQFIGELLVQADCLLLLDVNNVYVSSVNHGHDPHAYIDAMPRERVVQIHLAGHERRGDFLIDTHDHPVCEAVWALYGHTLRHIGRVVPTMIERDDRMPPLDELLQELDQARRVAAEWAAQPAGALA</sequence>
<reference evidence="2" key="1">
    <citation type="submission" date="2022-05" db="EMBL/GenBank/DDBJ databases">
        <title>Schlegelella sp. nov., isolated from mangrove soil.</title>
        <authorList>
            <person name="Liu Y."/>
            <person name="Ge X."/>
            <person name="Liu W."/>
        </authorList>
    </citation>
    <scope>NUCLEOTIDE SEQUENCE</scope>
    <source>
        <strain evidence="2">S2-27</strain>
    </source>
</reference>
<comment type="caution">
    <text evidence="2">The sequence shown here is derived from an EMBL/GenBank/DDBJ whole genome shotgun (WGS) entry which is preliminary data.</text>
</comment>
<dbReference type="SUPFAM" id="SSF51658">
    <property type="entry name" value="Xylose isomerase-like"/>
    <property type="match status" value="1"/>
</dbReference>
<dbReference type="InterPro" id="IPR007801">
    <property type="entry name" value="MbnB/TglH/ChrH"/>
</dbReference>